<organism evidence="1 2">
    <name type="scientific">Mucilaginibacter psychrotolerans</name>
    <dbReference type="NCBI Taxonomy" id="1524096"/>
    <lineage>
        <taxon>Bacteria</taxon>
        <taxon>Pseudomonadati</taxon>
        <taxon>Bacteroidota</taxon>
        <taxon>Sphingobacteriia</taxon>
        <taxon>Sphingobacteriales</taxon>
        <taxon>Sphingobacteriaceae</taxon>
        <taxon>Mucilaginibacter</taxon>
    </lineage>
</organism>
<evidence type="ECO:0000313" key="1">
    <source>
        <dbReference type="EMBL" id="TFF36294.1"/>
    </source>
</evidence>
<dbReference type="AlphaFoldDB" id="A0A4Y8SCW8"/>
<reference evidence="1 2" key="1">
    <citation type="journal article" date="2017" name="Int. J. Syst. Evol. Microbiol.">
        <title>Mucilaginibacterpsychrotolerans sp. nov., isolated from peatlands.</title>
        <authorList>
            <person name="Deng Y."/>
            <person name="Shen L."/>
            <person name="Xu B."/>
            <person name="Liu Y."/>
            <person name="Gu Z."/>
            <person name="Liu H."/>
            <person name="Zhou Y."/>
        </authorList>
    </citation>
    <scope>NUCLEOTIDE SEQUENCE [LARGE SCALE GENOMIC DNA]</scope>
    <source>
        <strain evidence="1 2">NH7-4</strain>
    </source>
</reference>
<protein>
    <recommendedName>
        <fullName evidence="3">WG repeat-containing protein</fullName>
    </recommendedName>
</protein>
<accession>A0A4Y8SCW8</accession>
<evidence type="ECO:0008006" key="3">
    <source>
        <dbReference type="Google" id="ProtNLM"/>
    </source>
</evidence>
<dbReference type="OrthoDB" id="787131at2"/>
<dbReference type="RefSeq" id="WP_134737937.1">
    <property type="nucleotide sequence ID" value="NZ_SOZE01000016.1"/>
</dbReference>
<dbReference type="Proteomes" id="UP000297540">
    <property type="component" value="Unassembled WGS sequence"/>
</dbReference>
<name>A0A4Y8SCW8_9SPHI</name>
<comment type="caution">
    <text evidence="1">The sequence shown here is derived from an EMBL/GenBank/DDBJ whole genome shotgun (WGS) entry which is preliminary data.</text>
</comment>
<sequence>MCLQGWDVAIPYLCVFKQVNNDWYLVYKEEINTFYGAPTLYVANNFSKNKTFYLRRVYDHGSGVYIDGYSFYKLVDGKVYKCLDIVNDAHIYGWGLFMNQKVKSSFDFSGDSEDILGVEYTYNFFPGMVYETDCSWCAHEDSPLINGEDNVSYRYDAKVHKYKLEIEPYKNEATDLTAEKIACFGDFGNDSLFVKAYRSHIDTTIKIGTPLQKRLLRTYLELAKKEKTVTTETFEVKTKVGGTTFYGPKK</sequence>
<keyword evidence="2" id="KW-1185">Reference proteome</keyword>
<dbReference type="EMBL" id="SOZE01000016">
    <property type="protein sequence ID" value="TFF36294.1"/>
    <property type="molecule type" value="Genomic_DNA"/>
</dbReference>
<evidence type="ECO:0000313" key="2">
    <source>
        <dbReference type="Proteomes" id="UP000297540"/>
    </source>
</evidence>
<proteinExistence type="predicted"/>
<gene>
    <name evidence="1" type="ORF">E2R66_15775</name>
</gene>